<evidence type="ECO:0000313" key="1">
    <source>
        <dbReference type="EMBL" id="QFY60837.1"/>
    </source>
</evidence>
<keyword evidence="2" id="KW-1185">Reference proteome</keyword>
<dbReference type="KEGG" id="rgr:FZ934_10650"/>
<reference evidence="1 2" key="1">
    <citation type="submission" date="2019-08" db="EMBL/GenBank/DDBJ databases">
        <title>Prosopis cineraria nodule microbiome.</title>
        <authorList>
            <person name="Ali R."/>
            <person name="Chaluvadi S.R."/>
            <person name="Wang X."/>
        </authorList>
    </citation>
    <scope>NUCLEOTIDE SEQUENCE [LARGE SCALE GENOMIC DNA]</scope>
    <source>
        <strain evidence="1 2">BG7</strain>
    </source>
</reference>
<protein>
    <submittedName>
        <fullName evidence="1">Pyridoxamine 5'-phosphate oxidase family protein</fullName>
    </submittedName>
</protein>
<name>A0A5Q0CAD9_9HYPH</name>
<dbReference type="Gene3D" id="2.30.110.10">
    <property type="entry name" value="Electron Transport, Fmn-binding Protein, Chain A"/>
    <property type="match status" value="1"/>
</dbReference>
<evidence type="ECO:0000313" key="2">
    <source>
        <dbReference type="Proteomes" id="UP000326881"/>
    </source>
</evidence>
<sequence>MRFDEEIAEFIAGPVMMVIGTCDGANQPDVGRGVGCRVLLGTEAIEVLISGWQWPDTVANIRETGEAAFTFVRPSDYRSLQLKGAASLREPTADDLALCERYIAGVTTALAEQGVPSSMIDVWLTNRELAIARLDVRAVSIKTPGSSAGSLVGAQA</sequence>
<gene>
    <name evidence="1" type="ORF">FZ934_10650</name>
</gene>
<dbReference type="EMBL" id="CP043498">
    <property type="protein sequence ID" value="QFY60837.1"/>
    <property type="molecule type" value="Genomic_DNA"/>
</dbReference>
<dbReference type="InterPro" id="IPR012349">
    <property type="entry name" value="Split_barrel_FMN-bd"/>
</dbReference>
<dbReference type="AlphaFoldDB" id="A0A5Q0CAD9"/>
<organism evidence="1 2">
    <name type="scientific">Rhizobium grahamii</name>
    <dbReference type="NCBI Taxonomy" id="1120045"/>
    <lineage>
        <taxon>Bacteria</taxon>
        <taxon>Pseudomonadati</taxon>
        <taxon>Pseudomonadota</taxon>
        <taxon>Alphaproteobacteria</taxon>
        <taxon>Hyphomicrobiales</taxon>
        <taxon>Rhizobiaceae</taxon>
        <taxon>Rhizobium/Agrobacterium group</taxon>
        <taxon>Rhizobium</taxon>
    </lineage>
</organism>
<proteinExistence type="predicted"/>
<accession>A0A5Q0CAD9</accession>
<dbReference type="SUPFAM" id="SSF50475">
    <property type="entry name" value="FMN-binding split barrel"/>
    <property type="match status" value="1"/>
</dbReference>
<dbReference type="Proteomes" id="UP000326881">
    <property type="component" value="Chromosome"/>
</dbReference>
<dbReference type="OrthoDB" id="2618648at2"/>
<dbReference type="RefSeq" id="WP_153271032.1">
    <property type="nucleotide sequence ID" value="NZ_CP043498.1"/>
</dbReference>